<dbReference type="AlphaFoldDB" id="A0A7M2RFM2"/>
<dbReference type="Pfam" id="PF00011">
    <property type="entry name" value="HSP20"/>
    <property type="match status" value="1"/>
</dbReference>
<sequence length="139" mass="16055">MLMPSIFGTNMFDDFMEPFENSLWTNGLMSTDVKENDNNFEIAMDLPGVKKEDIKAQLNDGYLTIEASSKSKKDEKDENGNYIRRERYTGKARRSFYVGNQITQEDIKAKFEDGTLTLLVPKKEEKAQVEQKQNILIED</sequence>
<keyword evidence="5" id="KW-1185">Reference proteome</keyword>
<dbReference type="EMBL" id="CP063304">
    <property type="protein sequence ID" value="QOV19143.1"/>
    <property type="molecule type" value="Genomic_DNA"/>
</dbReference>
<gene>
    <name evidence="4" type="ORF">INP51_14520</name>
</gene>
<comment type="similarity">
    <text evidence="1 2">Belongs to the small heat shock protein (HSP20) family.</text>
</comment>
<accession>A0A7M2RFM2</accession>
<protein>
    <submittedName>
        <fullName evidence="4">Hsp20/alpha crystallin family protein</fullName>
    </submittedName>
</protein>
<evidence type="ECO:0000256" key="2">
    <source>
        <dbReference type="RuleBase" id="RU003616"/>
    </source>
</evidence>
<dbReference type="InterPro" id="IPR002068">
    <property type="entry name" value="A-crystallin/Hsp20_dom"/>
</dbReference>
<evidence type="ECO:0000313" key="4">
    <source>
        <dbReference type="EMBL" id="QOV19143.1"/>
    </source>
</evidence>
<dbReference type="KEGG" id="bliq:INP51_14520"/>
<dbReference type="PROSITE" id="PS01031">
    <property type="entry name" value="SHSP"/>
    <property type="match status" value="1"/>
</dbReference>
<evidence type="ECO:0000313" key="5">
    <source>
        <dbReference type="Proteomes" id="UP000593601"/>
    </source>
</evidence>
<proteinExistence type="inferred from homology"/>
<reference evidence="4 5" key="1">
    <citation type="submission" date="2020-10" db="EMBL/GenBank/DDBJ databases">
        <title>Blautia liquoris sp.nov., isolated from the mud in a fermentation cellar used for the production of Chinese strong-flavoured liquor.</title>
        <authorList>
            <person name="Lu L."/>
        </authorList>
    </citation>
    <scope>NUCLEOTIDE SEQUENCE [LARGE SCALE GENOMIC DNA]</scope>
    <source>
        <strain evidence="4 5">LZLJ-3</strain>
    </source>
</reference>
<organism evidence="4 5">
    <name type="scientific">Blautia liquoris</name>
    <dbReference type="NCBI Taxonomy" id="2779518"/>
    <lineage>
        <taxon>Bacteria</taxon>
        <taxon>Bacillati</taxon>
        <taxon>Bacillota</taxon>
        <taxon>Clostridia</taxon>
        <taxon>Lachnospirales</taxon>
        <taxon>Lachnospiraceae</taxon>
        <taxon>Blautia</taxon>
    </lineage>
</organism>
<dbReference type="InterPro" id="IPR031107">
    <property type="entry name" value="Small_HSP"/>
</dbReference>
<name>A0A7M2RFM2_9FIRM</name>
<dbReference type="Proteomes" id="UP000593601">
    <property type="component" value="Chromosome"/>
</dbReference>
<evidence type="ECO:0000256" key="1">
    <source>
        <dbReference type="PROSITE-ProRule" id="PRU00285"/>
    </source>
</evidence>
<dbReference type="RefSeq" id="WP_193735490.1">
    <property type="nucleotide sequence ID" value="NZ_CP063304.1"/>
</dbReference>
<dbReference type="Gene3D" id="2.60.40.790">
    <property type="match status" value="1"/>
</dbReference>
<evidence type="ECO:0000259" key="3">
    <source>
        <dbReference type="PROSITE" id="PS01031"/>
    </source>
</evidence>
<dbReference type="SUPFAM" id="SSF49764">
    <property type="entry name" value="HSP20-like chaperones"/>
    <property type="match status" value="1"/>
</dbReference>
<dbReference type="PANTHER" id="PTHR11527">
    <property type="entry name" value="HEAT-SHOCK PROTEIN 20 FAMILY MEMBER"/>
    <property type="match status" value="1"/>
</dbReference>
<feature type="domain" description="SHSP" evidence="3">
    <location>
        <begin position="22"/>
        <end position="138"/>
    </location>
</feature>
<dbReference type="CDD" id="cd06471">
    <property type="entry name" value="ACD_LpsHSP_like"/>
    <property type="match status" value="1"/>
</dbReference>
<dbReference type="InterPro" id="IPR008978">
    <property type="entry name" value="HSP20-like_chaperone"/>
</dbReference>